<reference evidence="2 3" key="1">
    <citation type="submission" date="2015-01" db="EMBL/GenBank/DDBJ databases">
        <title>Enhanced salinomycin production by adjusting the supply of polyketide extender units in Streptomyce albus DSM 41398.</title>
        <authorList>
            <person name="Lu C."/>
        </authorList>
    </citation>
    <scope>NUCLEOTIDE SEQUENCE [LARGE SCALE GENOMIC DNA]</scope>
    <source>
        <strain evidence="3">ATCC 21838 / DSM 41398 / FERM P-419 / JCM 4703 / NBRC 107858</strain>
    </source>
</reference>
<evidence type="ECO:0000313" key="2">
    <source>
        <dbReference type="EMBL" id="AJE81897.1"/>
    </source>
</evidence>
<dbReference type="EMBL" id="CP010519">
    <property type="protein sequence ID" value="AJE81897.1"/>
    <property type="molecule type" value="Genomic_DNA"/>
</dbReference>
<dbReference type="Proteomes" id="UP000031523">
    <property type="component" value="Chromosome"/>
</dbReference>
<evidence type="ECO:0000313" key="3">
    <source>
        <dbReference type="Proteomes" id="UP000031523"/>
    </source>
</evidence>
<dbReference type="AlphaFoldDB" id="A0A0B5EV13"/>
<gene>
    <name evidence="2" type="ORF">SLNWT_1521</name>
</gene>
<name>A0A0B5EV13_STRA4</name>
<keyword evidence="3" id="KW-1185">Reference proteome</keyword>
<evidence type="ECO:0000256" key="1">
    <source>
        <dbReference type="SAM" id="MobiDB-lite"/>
    </source>
</evidence>
<proteinExistence type="predicted"/>
<sequence length="47" mass="5146">MRQHGSAAREQVRAGRRHRATSRDMPLISDIAAKICRFRAPGGDGGK</sequence>
<protein>
    <submittedName>
        <fullName evidence="2">Uncharacterized protein</fullName>
    </submittedName>
</protein>
<accession>A0A0B5EV13</accession>
<feature type="region of interest" description="Disordered" evidence="1">
    <location>
        <begin position="1"/>
        <end position="26"/>
    </location>
</feature>
<dbReference type="KEGG" id="sals:SLNWT_1521"/>
<organism evidence="2 3">
    <name type="scientific">Streptomyces albus (strain ATCC 21838 / DSM 41398 / FERM P-419 / JCM 4703 / NBRC 107858)</name>
    <dbReference type="NCBI Taxonomy" id="1081613"/>
    <lineage>
        <taxon>Bacteria</taxon>
        <taxon>Bacillati</taxon>
        <taxon>Actinomycetota</taxon>
        <taxon>Actinomycetes</taxon>
        <taxon>Kitasatosporales</taxon>
        <taxon>Streptomycetaceae</taxon>
        <taxon>Streptomyces</taxon>
    </lineage>
</organism>